<dbReference type="Proteomes" id="UP000198508">
    <property type="component" value="Unassembled WGS sequence"/>
</dbReference>
<sequence length="120" mass="14230">MLLEKIFHLLVSEEKLERAIYKINNGGDMEDIDTIVNAYFRLAKKMYRKNLHFFRKPKTVELTDSSIVIRIDGETYDFGFIPHNDLRGTGWKMDIEVLYSTDKMRGIVQERLSEKVAREW</sequence>
<organism evidence="1 2">
    <name type="scientific">Enterocloster lavalensis</name>
    <dbReference type="NCBI Taxonomy" id="460384"/>
    <lineage>
        <taxon>Bacteria</taxon>
        <taxon>Bacillati</taxon>
        <taxon>Bacillota</taxon>
        <taxon>Clostridia</taxon>
        <taxon>Lachnospirales</taxon>
        <taxon>Lachnospiraceae</taxon>
        <taxon>Enterocloster</taxon>
    </lineage>
</organism>
<proteinExistence type="predicted"/>
<evidence type="ECO:0000313" key="2">
    <source>
        <dbReference type="Proteomes" id="UP000198508"/>
    </source>
</evidence>
<evidence type="ECO:0000313" key="1">
    <source>
        <dbReference type="EMBL" id="SEU14086.1"/>
    </source>
</evidence>
<name>A0A1I0JVA8_9FIRM</name>
<gene>
    <name evidence="1" type="ORF">SAMN05216313_1363</name>
</gene>
<dbReference type="AlphaFoldDB" id="A0A1I0JVA8"/>
<reference evidence="2" key="1">
    <citation type="submission" date="2016-10" db="EMBL/GenBank/DDBJ databases">
        <authorList>
            <person name="Varghese N."/>
            <person name="Submissions S."/>
        </authorList>
    </citation>
    <scope>NUCLEOTIDE SEQUENCE [LARGE SCALE GENOMIC DNA]</scope>
    <source>
        <strain evidence="2">NLAE-zl-G277</strain>
    </source>
</reference>
<protein>
    <submittedName>
        <fullName evidence="1">Uncharacterized protein</fullName>
    </submittedName>
</protein>
<dbReference type="EMBL" id="FOIM01000036">
    <property type="protein sequence ID" value="SEU14086.1"/>
    <property type="molecule type" value="Genomic_DNA"/>
</dbReference>
<accession>A0A1I0JVA8</accession>
<dbReference type="RefSeq" id="WP_092369991.1">
    <property type="nucleotide sequence ID" value="NZ_FOIM01000036.1"/>
</dbReference>
<keyword evidence="2" id="KW-1185">Reference proteome</keyword>